<dbReference type="PANTHER" id="PTHR31157:SF1">
    <property type="entry name" value="SCP DOMAIN-CONTAINING PROTEIN"/>
    <property type="match status" value="1"/>
</dbReference>
<reference evidence="4 5" key="1">
    <citation type="submission" date="2020-08" db="EMBL/GenBank/DDBJ databases">
        <title>A Genomic Blueprint of the Chicken Gut Microbiome.</title>
        <authorList>
            <person name="Gilroy R."/>
            <person name="Ravi A."/>
            <person name="Getino M."/>
            <person name="Pursley I."/>
            <person name="Horton D.L."/>
            <person name="Alikhan N.-F."/>
            <person name="Baker D."/>
            <person name="Gharbi K."/>
            <person name="Hall N."/>
            <person name="Watson M."/>
            <person name="Adriaenssens E.M."/>
            <person name="Foster-Nyarko E."/>
            <person name="Jarju S."/>
            <person name="Secka A."/>
            <person name="Antonio M."/>
            <person name="Oren A."/>
            <person name="Chaudhuri R."/>
            <person name="La Ragione R.M."/>
            <person name="Hildebrand F."/>
            <person name="Pallen M.J."/>
        </authorList>
    </citation>
    <scope>NUCLEOTIDE SEQUENCE [LARGE SCALE GENOMIC DNA]</scope>
    <source>
        <strain evidence="4 5">A46</strain>
    </source>
</reference>
<evidence type="ECO:0000313" key="5">
    <source>
        <dbReference type="Proteomes" id="UP000619101"/>
    </source>
</evidence>
<dbReference type="InterPro" id="IPR014044">
    <property type="entry name" value="CAP_dom"/>
</dbReference>
<keyword evidence="5" id="KW-1185">Reference proteome</keyword>
<feature type="domain" description="SCP" evidence="3">
    <location>
        <begin position="124"/>
        <end position="236"/>
    </location>
</feature>
<accession>A0ABR8XVS9</accession>
<comment type="caution">
    <text evidence="4">The sequence shown here is derived from an EMBL/GenBank/DDBJ whole genome shotgun (WGS) entry which is preliminary data.</text>
</comment>
<dbReference type="Pfam" id="PF00188">
    <property type="entry name" value="CAP"/>
    <property type="match status" value="1"/>
</dbReference>
<dbReference type="PANTHER" id="PTHR31157">
    <property type="entry name" value="SCP DOMAIN-CONTAINING PROTEIN"/>
    <property type="match status" value="1"/>
</dbReference>
<dbReference type="InterPro" id="IPR035940">
    <property type="entry name" value="CAP_sf"/>
</dbReference>
<evidence type="ECO:0000256" key="2">
    <source>
        <dbReference type="SAM" id="SignalP"/>
    </source>
</evidence>
<feature type="signal peptide" evidence="2">
    <location>
        <begin position="1"/>
        <end position="23"/>
    </location>
</feature>
<dbReference type="SUPFAM" id="SSF55797">
    <property type="entry name" value="PR-1-like"/>
    <property type="match status" value="1"/>
</dbReference>
<protein>
    <recommendedName>
        <fullName evidence="3">SCP domain-containing protein</fullName>
    </recommendedName>
</protein>
<sequence>MKKLILPFCAVILFATQAPVANANANEGGKTTTGINYYQSAAEYKMKLNQKYNSQKNTPQKQEVSSNTSKNTSVKEVTKKQTTTSPSTNATTPKTETVSTAKNTNAVTNTATDQVAAFEEKVVELTNVERTKNGLKALQIDRPLMAAAREKSQDMKDNNYFSHTSPTFGSPFDRMKALKISYKAAGENIAKGQKSPEQVVEAWMNSAGHRANILDKNFTHIGVGYVKNGHIWTQQFIKK</sequence>
<gene>
    <name evidence="4" type="ORF">H9635_04515</name>
</gene>
<dbReference type="RefSeq" id="WP_191698962.1">
    <property type="nucleotide sequence ID" value="NZ_JACSPZ010000002.1"/>
</dbReference>
<feature type="compositionally biased region" description="Low complexity" evidence="1">
    <location>
        <begin position="82"/>
        <end position="105"/>
    </location>
</feature>
<feature type="chain" id="PRO_5045321764" description="SCP domain-containing protein" evidence="2">
    <location>
        <begin position="24"/>
        <end position="239"/>
    </location>
</feature>
<feature type="region of interest" description="Disordered" evidence="1">
    <location>
        <begin position="53"/>
        <end position="105"/>
    </location>
</feature>
<keyword evidence="2" id="KW-0732">Signal</keyword>
<feature type="compositionally biased region" description="Polar residues" evidence="1">
    <location>
        <begin position="53"/>
        <end position="75"/>
    </location>
</feature>
<evidence type="ECO:0000259" key="3">
    <source>
        <dbReference type="Pfam" id="PF00188"/>
    </source>
</evidence>
<dbReference type="EMBL" id="JACSPZ010000002">
    <property type="protein sequence ID" value="MBD8035993.1"/>
    <property type="molecule type" value="Genomic_DNA"/>
</dbReference>
<evidence type="ECO:0000256" key="1">
    <source>
        <dbReference type="SAM" id="MobiDB-lite"/>
    </source>
</evidence>
<organism evidence="4 5">
    <name type="scientific">Solibacillus faecavium</name>
    <dbReference type="NCBI Taxonomy" id="2762221"/>
    <lineage>
        <taxon>Bacteria</taxon>
        <taxon>Bacillati</taxon>
        <taxon>Bacillota</taxon>
        <taxon>Bacilli</taxon>
        <taxon>Bacillales</taxon>
        <taxon>Caryophanaceae</taxon>
        <taxon>Solibacillus</taxon>
    </lineage>
</organism>
<dbReference type="Proteomes" id="UP000619101">
    <property type="component" value="Unassembled WGS sequence"/>
</dbReference>
<dbReference type="Gene3D" id="3.40.33.10">
    <property type="entry name" value="CAP"/>
    <property type="match status" value="1"/>
</dbReference>
<evidence type="ECO:0000313" key="4">
    <source>
        <dbReference type="EMBL" id="MBD8035993.1"/>
    </source>
</evidence>
<dbReference type="CDD" id="cd05379">
    <property type="entry name" value="CAP_bacterial"/>
    <property type="match status" value="1"/>
</dbReference>
<proteinExistence type="predicted"/>
<dbReference type="InterPro" id="IPR014258">
    <property type="entry name" value="CAP_domain_YkwD-like"/>
</dbReference>
<name>A0ABR8XVS9_9BACL</name>
<dbReference type="NCBIfam" id="TIGR02909">
    <property type="entry name" value="spore_YkwD"/>
    <property type="match status" value="1"/>
</dbReference>